<evidence type="ECO:0000313" key="3">
    <source>
        <dbReference type="Proteomes" id="UP000078576"/>
    </source>
</evidence>
<name>A0A194UWV4_CYTMA</name>
<dbReference type="InterPro" id="IPR051693">
    <property type="entry name" value="UPF0046_metallophosphoest"/>
</dbReference>
<dbReference type="Gene3D" id="3.60.21.10">
    <property type="match status" value="1"/>
</dbReference>
<dbReference type="SUPFAM" id="SSF56300">
    <property type="entry name" value="Metallo-dependent phosphatases"/>
    <property type="match status" value="1"/>
</dbReference>
<dbReference type="Pfam" id="PF00149">
    <property type="entry name" value="Metallophos"/>
    <property type="match status" value="1"/>
</dbReference>
<dbReference type="GO" id="GO:0016829">
    <property type="term" value="F:lyase activity"/>
    <property type="evidence" value="ECO:0007669"/>
    <property type="project" value="UniProtKB-KW"/>
</dbReference>
<dbReference type="CDD" id="cd07379">
    <property type="entry name" value="MPP_239FB"/>
    <property type="match status" value="1"/>
</dbReference>
<organism evidence="2 3">
    <name type="scientific">Cytospora mali</name>
    <name type="common">Apple Valsa canker fungus</name>
    <name type="synonym">Valsa mali</name>
    <dbReference type="NCBI Taxonomy" id="578113"/>
    <lineage>
        <taxon>Eukaryota</taxon>
        <taxon>Fungi</taxon>
        <taxon>Dikarya</taxon>
        <taxon>Ascomycota</taxon>
        <taxon>Pezizomycotina</taxon>
        <taxon>Sordariomycetes</taxon>
        <taxon>Sordariomycetidae</taxon>
        <taxon>Diaporthales</taxon>
        <taxon>Cytosporaceae</taxon>
        <taxon>Cytospora</taxon>
    </lineage>
</organism>
<gene>
    <name evidence="2" type="ORF">VP1G_03498</name>
</gene>
<dbReference type="Proteomes" id="UP000078576">
    <property type="component" value="Unassembled WGS sequence"/>
</dbReference>
<keyword evidence="3" id="KW-1185">Reference proteome</keyword>
<sequence>MLIHAGDLTQSGSFEELQASLDWLKRQPHPVKLVIAGNHDLLLDSSLDATASGSGAAAAERRQRLDLGGIIYLQNSTTEITCPNGRRLRVYGSPNSCRHGNWAFQYPRSESGKTWLGKIPDDIDILITHGPPRAHLDILRLGCPALLQEVWRVRPRLHVFGHVHEGYGSEWLNFDALQEAYERTIVAGGLWNAIRVMIEFVRAMLRSKTEAKTLLVNPSMVGGLRDDERREPIVACI</sequence>
<feature type="domain" description="Calcineurin-like phosphoesterase" evidence="1">
    <location>
        <begin position="1"/>
        <end position="165"/>
    </location>
</feature>
<dbReference type="InterPro" id="IPR004843">
    <property type="entry name" value="Calcineurin-like_PHP"/>
</dbReference>
<dbReference type="GO" id="GO:0016787">
    <property type="term" value="F:hydrolase activity"/>
    <property type="evidence" value="ECO:0007669"/>
    <property type="project" value="InterPro"/>
</dbReference>
<reference evidence="3" key="1">
    <citation type="submission" date="2014-12" db="EMBL/GenBank/DDBJ databases">
        <title>Genome Sequence of Valsa Canker Pathogens Uncovers a Specific Adaption of Colonization on Woody Bark.</title>
        <authorList>
            <person name="Yin Z."/>
            <person name="Liu H."/>
            <person name="Gao X."/>
            <person name="Li Z."/>
            <person name="Song N."/>
            <person name="Ke X."/>
            <person name="Dai Q."/>
            <person name="Wu Y."/>
            <person name="Sun Y."/>
            <person name="Xu J.-R."/>
            <person name="Kang Z.K."/>
            <person name="Wang L."/>
            <person name="Huang L."/>
        </authorList>
    </citation>
    <scope>NUCLEOTIDE SEQUENCE [LARGE SCALE GENOMIC DNA]</scope>
    <source>
        <strain evidence="3">SXYL134</strain>
    </source>
</reference>
<dbReference type="EMBL" id="KN714686">
    <property type="protein sequence ID" value="KUI56175.1"/>
    <property type="molecule type" value="Genomic_DNA"/>
</dbReference>
<dbReference type="OrthoDB" id="630188at2759"/>
<dbReference type="AlphaFoldDB" id="A0A194UWV4"/>
<dbReference type="PANTHER" id="PTHR12905:SF28">
    <property type="entry name" value="RHAMNOGALACTURONATE LYASE C-RELATED"/>
    <property type="match status" value="1"/>
</dbReference>
<dbReference type="PANTHER" id="PTHR12905">
    <property type="entry name" value="METALLOPHOSPHOESTERASE"/>
    <property type="match status" value="1"/>
</dbReference>
<keyword evidence="2" id="KW-0456">Lyase</keyword>
<evidence type="ECO:0000259" key="1">
    <source>
        <dbReference type="Pfam" id="PF00149"/>
    </source>
</evidence>
<dbReference type="InterPro" id="IPR029052">
    <property type="entry name" value="Metallo-depent_PP-like"/>
</dbReference>
<proteinExistence type="predicted"/>
<accession>A0A194UWV4</accession>
<evidence type="ECO:0000313" key="2">
    <source>
        <dbReference type="EMBL" id="KUI56175.1"/>
    </source>
</evidence>
<protein>
    <submittedName>
        <fullName evidence="2">Rhamnogalacturonate lyase C</fullName>
    </submittedName>
</protein>